<evidence type="ECO:0000313" key="2">
    <source>
        <dbReference type="EMBL" id="KAH9502019.1"/>
    </source>
</evidence>
<evidence type="ECO:0000313" key="3">
    <source>
        <dbReference type="Proteomes" id="UP000790347"/>
    </source>
</evidence>
<feature type="transmembrane region" description="Helical" evidence="1">
    <location>
        <begin position="34"/>
        <end position="54"/>
    </location>
</feature>
<keyword evidence="1" id="KW-0472">Membrane</keyword>
<reference evidence="2" key="1">
    <citation type="submission" date="2013-05" db="EMBL/GenBank/DDBJ databases">
        <authorList>
            <person name="Yim A.K.Y."/>
            <person name="Chan T.F."/>
            <person name="Ji K.M."/>
            <person name="Liu X.Y."/>
            <person name="Zhou J.W."/>
            <person name="Li R.Q."/>
            <person name="Yang K.Y."/>
            <person name="Li J."/>
            <person name="Li M."/>
            <person name="Law P.T.W."/>
            <person name="Wu Y.L."/>
            <person name="Cai Z.L."/>
            <person name="Qin H."/>
            <person name="Bao Y."/>
            <person name="Leung R.K.K."/>
            <person name="Ng P.K.S."/>
            <person name="Zou J."/>
            <person name="Zhong X.J."/>
            <person name="Ran P.X."/>
            <person name="Zhong N.S."/>
            <person name="Liu Z.G."/>
            <person name="Tsui S.K.W."/>
        </authorList>
    </citation>
    <scope>NUCLEOTIDE SEQUENCE</scope>
    <source>
        <strain evidence="2">Derf</strain>
        <tissue evidence="2">Whole organism</tissue>
    </source>
</reference>
<reference evidence="2" key="2">
    <citation type="journal article" date="2022" name="Res Sq">
        <title>Comparative Genomics Reveals Insights into the Divergent Evolution of Astigmatic Mites and Household Pest Adaptations.</title>
        <authorList>
            <person name="Xiong Q."/>
            <person name="Wan A.T.-Y."/>
            <person name="Liu X.-Y."/>
            <person name="Fung C.S.-H."/>
            <person name="Xiao X."/>
            <person name="Malainual N."/>
            <person name="Hou J."/>
            <person name="Wang L."/>
            <person name="Wang M."/>
            <person name="Yang K."/>
            <person name="Cui Y."/>
            <person name="Leung E."/>
            <person name="Nong W."/>
            <person name="Shin S.-K."/>
            <person name="Au S."/>
            <person name="Jeong K.Y."/>
            <person name="Chew F.T."/>
            <person name="Hui J."/>
            <person name="Leung T.F."/>
            <person name="Tungtrongchitr A."/>
            <person name="Zhong N."/>
            <person name="Liu Z."/>
            <person name="Tsui S."/>
        </authorList>
    </citation>
    <scope>NUCLEOTIDE SEQUENCE</scope>
    <source>
        <strain evidence="2">Derf</strain>
        <tissue evidence="2">Whole organism</tissue>
    </source>
</reference>
<keyword evidence="1" id="KW-1133">Transmembrane helix</keyword>
<evidence type="ECO:0000256" key="1">
    <source>
        <dbReference type="SAM" id="Phobius"/>
    </source>
</evidence>
<accession>A0A922HTD1</accession>
<dbReference type="AlphaFoldDB" id="A0A922HTD1"/>
<organism evidence="2 3">
    <name type="scientific">Dermatophagoides farinae</name>
    <name type="common">American house dust mite</name>
    <dbReference type="NCBI Taxonomy" id="6954"/>
    <lineage>
        <taxon>Eukaryota</taxon>
        <taxon>Metazoa</taxon>
        <taxon>Ecdysozoa</taxon>
        <taxon>Arthropoda</taxon>
        <taxon>Chelicerata</taxon>
        <taxon>Arachnida</taxon>
        <taxon>Acari</taxon>
        <taxon>Acariformes</taxon>
        <taxon>Sarcoptiformes</taxon>
        <taxon>Astigmata</taxon>
        <taxon>Psoroptidia</taxon>
        <taxon>Analgoidea</taxon>
        <taxon>Pyroglyphidae</taxon>
        <taxon>Dermatophagoidinae</taxon>
        <taxon>Dermatophagoides</taxon>
    </lineage>
</organism>
<dbReference type="EMBL" id="ASGP02000006">
    <property type="protein sequence ID" value="KAH9502019.1"/>
    <property type="molecule type" value="Genomic_DNA"/>
</dbReference>
<dbReference type="Proteomes" id="UP000790347">
    <property type="component" value="Unassembled WGS sequence"/>
</dbReference>
<protein>
    <submittedName>
        <fullName evidence="2">Uncharacterized protein</fullName>
    </submittedName>
</protein>
<sequence length="132" mass="15635">MNFSEKIKSNYSFINKLNQQINLNFYLKKMSKKIFIVYFVAIMLFVAQFQFPMVQAGRSKKSMMIGVALGAAIARSQHHDLKLLHVLIPLRLAAEAWRQMGKHHHHHFDLLGGHHHHHDDYHHGHGYYRRRR</sequence>
<proteinExistence type="predicted"/>
<keyword evidence="3" id="KW-1185">Reference proteome</keyword>
<keyword evidence="1" id="KW-0812">Transmembrane</keyword>
<comment type="caution">
    <text evidence="2">The sequence shown here is derived from an EMBL/GenBank/DDBJ whole genome shotgun (WGS) entry which is preliminary data.</text>
</comment>
<name>A0A922HTD1_DERFA</name>
<gene>
    <name evidence="2" type="ORF">DERF_012820</name>
</gene>